<evidence type="ECO:0000313" key="2">
    <source>
        <dbReference type="Proteomes" id="UP000183410"/>
    </source>
</evidence>
<dbReference type="EMBL" id="FONN01000034">
    <property type="protein sequence ID" value="SFF40225.1"/>
    <property type="molecule type" value="Genomic_DNA"/>
</dbReference>
<organism evidence="1 2">
    <name type="scientific">Paenibacillus algorifonticola</name>
    <dbReference type="NCBI Taxonomy" id="684063"/>
    <lineage>
        <taxon>Bacteria</taxon>
        <taxon>Bacillati</taxon>
        <taxon>Bacillota</taxon>
        <taxon>Bacilli</taxon>
        <taxon>Bacillales</taxon>
        <taxon>Paenibacillaceae</taxon>
        <taxon>Paenibacillus</taxon>
    </lineage>
</organism>
<name>A0A1I2ID54_9BACL</name>
<evidence type="ECO:0000313" key="1">
    <source>
        <dbReference type="EMBL" id="SFF40225.1"/>
    </source>
</evidence>
<keyword evidence="2" id="KW-1185">Reference proteome</keyword>
<gene>
    <name evidence="1" type="ORF">SAMN04487969_13417</name>
</gene>
<dbReference type="RefSeq" id="WP_046234782.1">
    <property type="nucleotide sequence ID" value="NZ_FONN01000034.1"/>
</dbReference>
<reference evidence="2" key="1">
    <citation type="submission" date="2016-10" db="EMBL/GenBank/DDBJ databases">
        <authorList>
            <person name="Varghese N."/>
            <person name="Submissions S."/>
        </authorList>
    </citation>
    <scope>NUCLEOTIDE SEQUENCE [LARGE SCALE GENOMIC DNA]</scope>
    <source>
        <strain evidence="2">CGMCC 1.10223</strain>
    </source>
</reference>
<dbReference type="AlphaFoldDB" id="A0A1I2ID54"/>
<accession>A0A1I2ID54</accession>
<proteinExistence type="predicted"/>
<protein>
    <submittedName>
        <fullName evidence="1">Uncharacterized protein</fullName>
    </submittedName>
</protein>
<dbReference type="Proteomes" id="UP000183410">
    <property type="component" value="Unassembled WGS sequence"/>
</dbReference>
<sequence length="85" mass="10526">MSEHERMDTYNQYVEQEDTFCKQLETLEQCQWAMFDHIFRYGEQFNRLMVEEVLMKVHQMEVNVRLELLHLRLEKAFLANDMEQH</sequence>
<dbReference type="OrthoDB" id="2624176at2"/>